<proteinExistence type="inferred from homology"/>
<feature type="domain" description="DDE Tnp4" evidence="8">
    <location>
        <begin position="176"/>
        <end position="329"/>
    </location>
</feature>
<dbReference type="RefSeq" id="XP_038067665.1">
    <property type="nucleotide sequence ID" value="XM_038211737.1"/>
</dbReference>
<keyword evidence="4" id="KW-0540">Nuclease</keyword>
<feature type="domain" description="Transposase Helix-turn-helix" evidence="9">
    <location>
        <begin position="97"/>
        <end position="141"/>
    </location>
</feature>
<dbReference type="Proteomes" id="UP000887568">
    <property type="component" value="Unplaced"/>
</dbReference>
<evidence type="ECO:0000313" key="10">
    <source>
        <dbReference type="EnsemblMetazoa" id="XP_038067665.1"/>
    </source>
</evidence>
<comment type="subcellular location">
    <subcellularLocation>
        <location evidence="2">Nucleus</location>
    </subcellularLocation>
</comment>
<evidence type="ECO:0000259" key="8">
    <source>
        <dbReference type="Pfam" id="PF13359"/>
    </source>
</evidence>
<dbReference type="AlphaFoldDB" id="A0A914AUC4"/>
<keyword evidence="7" id="KW-0539">Nucleus</keyword>
<evidence type="ECO:0000256" key="6">
    <source>
        <dbReference type="ARBA" id="ARBA00022801"/>
    </source>
</evidence>
<reference evidence="10" key="1">
    <citation type="submission" date="2022-11" db="UniProtKB">
        <authorList>
            <consortium name="EnsemblMetazoa"/>
        </authorList>
    </citation>
    <scope>IDENTIFICATION</scope>
</reference>
<dbReference type="GO" id="GO:0005634">
    <property type="term" value="C:nucleus"/>
    <property type="evidence" value="ECO:0007669"/>
    <property type="project" value="UniProtKB-SubCell"/>
</dbReference>
<comment type="cofactor">
    <cofactor evidence="1">
        <name>a divalent metal cation</name>
        <dbReference type="ChEBI" id="CHEBI:60240"/>
    </cofactor>
</comment>
<dbReference type="InterPro" id="IPR027806">
    <property type="entry name" value="HARBI1_dom"/>
</dbReference>
<keyword evidence="11" id="KW-1185">Reference proteome</keyword>
<keyword evidence="5" id="KW-0479">Metal-binding</keyword>
<dbReference type="OrthoDB" id="6086191at2759"/>
<dbReference type="OMA" id="THIRIMN"/>
<dbReference type="GO" id="GO:0004518">
    <property type="term" value="F:nuclease activity"/>
    <property type="evidence" value="ECO:0007669"/>
    <property type="project" value="UniProtKB-KW"/>
</dbReference>
<evidence type="ECO:0000256" key="2">
    <source>
        <dbReference type="ARBA" id="ARBA00004123"/>
    </source>
</evidence>
<dbReference type="Pfam" id="PF13613">
    <property type="entry name" value="HTH_Tnp_4"/>
    <property type="match status" value="1"/>
</dbReference>
<evidence type="ECO:0000256" key="4">
    <source>
        <dbReference type="ARBA" id="ARBA00022722"/>
    </source>
</evidence>
<evidence type="ECO:0008006" key="12">
    <source>
        <dbReference type="Google" id="ProtNLM"/>
    </source>
</evidence>
<protein>
    <recommendedName>
        <fullName evidence="12">Harbinger transposase-derived nuclease</fullName>
    </recommendedName>
</protein>
<evidence type="ECO:0000313" key="11">
    <source>
        <dbReference type="Proteomes" id="UP000887568"/>
    </source>
</evidence>
<evidence type="ECO:0000259" key="9">
    <source>
        <dbReference type="Pfam" id="PF13613"/>
    </source>
</evidence>
<dbReference type="GeneID" id="119737405"/>
<dbReference type="SUPFAM" id="SSF88659">
    <property type="entry name" value="Sigma3 and sigma4 domains of RNA polymerase sigma factors"/>
    <property type="match status" value="1"/>
</dbReference>
<evidence type="ECO:0000256" key="7">
    <source>
        <dbReference type="ARBA" id="ARBA00023242"/>
    </source>
</evidence>
<accession>A0A914AUC4</accession>
<dbReference type="EnsemblMetazoa" id="XM_038211737.1">
    <property type="protein sequence ID" value="XP_038067665.1"/>
    <property type="gene ID" value="LOC119737405"/>
</dbReference>
<dbReference type="Pfam" id="PF13359">
    <property type="entry name" value="DDE_Tnp_4"/>
    <property type="match status" value="1"/>
</dbReference>
<dbReference type="InterPro" id="IPR013324">
    <property type="entry name" value="RNA_pol_sigma_r3/r4-like"/>
</dbReference>
<keyword evidence="6" id="KW-0378">Hydrolase</keyword>
<evidence type="ECO:0000256" key="3">
    <source>
        <dbReference type="ARBA" id="ARBA00006958"/>
    </source>
</evidence>
<dbReference type="InterPro" id="IPR027805">
    <property type="entry name" value="Transposase_HTH_dom"/>
</dbReference>
<organism evidence="10 11">
    <name type="scientific">Patiria miniata</name>
    <name type="common">Bat star</name>
    <name type="synonym">Asterina miniata</name>
    <dbReference type="NCBI Taxonomy" id="46514"/>
    <lineage>
        <taxon>Eukaryota</taxon>
        <taxon>Metazoa</taxon>
        <taxon>Echinodermata</taxon>
        <taxon>Eleutherozoa</taxon>
        <taxon>Asterozoa</taxon>
        <taxon>Asteroidea</taxon>
        <taxon>Valvatacea</taxon>
        <taxon>Valvatida</taxon>
        <taxon>Asterinidae</taxon>
        <taxon>Patiria</taxon>
    </lineage>
</organism>
<dbReference type="PANTHER" id="PTHR22930">
    <property type="match status" value="1"/>
</dbReference>
<evidence type="ECO:0000256" key="1">
    <source>
        <dbReference type="ARBA" id="ARBA00001968"/>
    </source>
</evidence>
<comment type="similarity">
    <text evidence="3">Belongs to the HARBI1 family.</text>
</comment>
<dbReference type="GO" id="GO:0046872">
    <property type="term" value="F:metal ion binding"/>
    <property type="evidence" value="ECO:0007669"/>
    <property type="project" value="UniProtKB-KW"/>
</dbReference>
<evidence type="ECO:0000256" key="5">
    <source>
        <dbReference type="ARBA" id="ARBA00022723"/>
    </source>
</evidence>
<dbReference type="GO" id="GO:0016787">
    <property type="term" value="F:hydrolase activity"/>
    <property type="evidence" value="ECO:0007669"/>
    <property type="project" value="UniProtKB-KW"/>
</dbReference>
<dbReference type="InterPro" id="IPR045249">
    <property type="entry name" value="HARBI1-like"/>
</dbReference>
<dbReference type="PANTHER" id="PTHR22930:SF85">
    <property type="entry name" value="GH03217P-RELATED"/>
    <property type="match status" value="1"/>
</dbReference>
<sequence length="373" mass="42978">MADNRLNLYLGLFQMNEDDSEDECETDQTDVAFIAALLSRDKRARIHGFTEEVIPAMQESEFRSHFRLSTRTFEYILNVIHDALLPKAPGGPFEAVSPMKQLLIFLWYLANQITIRELALKFGVSESTVHKAIRRVSECLTDQRQRFIRWPSSQRRRETSASFRDISGFDGIVGAIDGTHIRIMNLPGGDQDYINRKKFPSVQLQVVVDDELLITDTNVGWPGSAHDARVFRNSGIADRADHGLLFDEDQFLVGDSAYPLRPYLITVFKNYHNLTRQQKQFNKKLSSCRQVVERAIGLTKGRFRRLREVYCHQVKSICQLVTSACILHNMCILADDDVEIFVEEEEEVNEYHNMYHNHNSGVDLRNRLVESVH</sequence>
<name>A0A914AUC4_PATMI</name>